<reference evidence="1" key="2">
    <citation type="submission" date="2020-08" db="EMBL/GenBank/DDBJ databases">
        <authorList>
            <person name="Shumante A."/>
            <person name="Zimin A.V."/>
            <person name="Puiu D."/>
            <person name="Salzberg S.L."/>
        </authorList>
    </citation>
    <scope>NUCLEOTIDE SEQUENCE</scope>
    <source>
        <strain evidence="1">WC2-LM</strain>
        <tissue evidence="1">Liver</tissue>
    </source>
</reference>
<organism evidence="2 3">
    <name type="scientific">Marmota monax</name>
    <name type="common">Woodchuck</name>
    <dbReference type="NCBI Taxonomy" id="9995"/>
    <lineage>
        <taxon>Eukaryota</taxon>
        <taxon>Metazoa</taxon>
        <taxon>Chordata</taxon>
        <taxon>Craniata</taxon>
        <taxon>Vertebrata</taxon>
        <taxon>Euteleostomi</taxon>
        <taxon>Mammalia</taxon>
        <taxon>Eutheria</taxon>
        <taxon>Euarchontoglires</taxon>
        <taxon>Glires</taxon>
        <taxon>Rodentia</taxon>
        <taxon>Sciuromorpha</taxon>
        <taxon>Sciuridae</taxon>
        <taxon>Xerinae</taxon>
        <taxon>Marmotini</taxon>
        <taxon>Marmota</taxon>
    </lineage>
</organism>
<dbReference type="Proteomes" id="UP000662637">
    <property type="component" value="Unassembled WGS sequence"/>
</dbReference>
<gene>
    <name evidence="1" type="ORF">GHT09_001696</name>
    <name evidence="2" type="ORF">MONAX_5E028663</name>
</gene>
<dbReference type="EMBL" id="WJEC01007815">
    <property type="protein sequence ID" value="KAF7466983.1"/>
    <property type="molecule type" value="Genomic_DNA"/>
</dbReference>
<dbReference type="EMBL" id="CABDUW010000008">
    <property type="protein sequence ID" value="VTJ51664.1"/>
    <property type="molecule type" value="Genomic_DNA"/>
</dbReference>
<proteinExistence type="predicted"/>
<dbReference type="AlphaFoldDB" id="A0A5E4A3K7"/>
<protein>
    <submittedName>
        <fullName evidence="2">Uncharacterized protein</fullName>
    </submittedName>
</protein>
<keyword evidence="3" id="KW-1185">Reference proteome</keyword>
<reference evidence="2 3" key="1">
    <citation type="submission" date="2019-04" db="EMBL/GenBank/DDBJ databases">
        <authorList>
            <person name="Alioto T."/>
            <person name="Alioto T."/>
        </authorList>
    </citation>
    <scope>NUCLEOTIDE SEQUENCE [LARGE SCALE GENOMIC DNA]</scope>
</reference>
<evidence type="ECO:0000313" key="1">
    <source>
        <dbReference type="EMBL" id="KAF7466983.1"/>
    </source>
</evidence>
<dbReference type="Proteomes" id="UP000335636">
    <property type="component" value="Unassembled WGS sequence"/>
</dbReference>
<name>A0A5E4A3K7_MARMO</name>
<accession>A0A5E4A3K7</accession>
<evidence type="ECO:0000313" key="3">
    <source>
        <dbReference type="Proteomes" id="UP000335636"/>
    </source>
</evidence>
<sequence length="163" mass="17926">MIALLSPEGLSPPIRTASLPMRMSVCQHLRWPDTVPKMTERLGAPLLNCTVCDIYSAIRLWVCVSDTHAFLDCFFRILSGSTVPHCAQVLLSLQLPAQLGGRLGRLGHFCCGDEQLCTCHHWGRFPAIASTDEAPSLPTLNITTALPGALLFILTVCLRQYYC</sequence>
<evidence type="ECO:0000313" key="2">
    <source>
        <dbReference type="EMBL" id="VTJ51664.1"/>
    </source>
</evidence>